<evidence type="ECO:0000313" key="4">
    <source>
        <dbReference type="EMBL" id="KRF97428.1"/>
    </source>
</evidence>
<keyword evidence="5" id="KW-1185">Reference proteome</keyword>
<feature type="region of interest" description="Disordered" evidence="2">
    <location>
        <begin position="352"/>
        <end position="380"/>
    </location>
</feature>
<dbReference type="InterPro" id="IPR036691">
    <property type="entry name" value="Endo/exonu/phosph_ase_sf"/>
</dbReference>
<evidence type="ECO:0000256" key="2">
    <source>
        <dbReference type="SAM" id="MobiDB-lite"/>
    </source>
</evidence>
<dbReference type="GO" id="GO:0071897">
    <property type="term" value="P:DNA biosynthetic process"/>
    <property type="evidence" value="ECO:0007669"/>
    <property type="project" value="UniProtKB-ARBA"/>
</dbReference>
<dbReference type="Pfam" id="PF00078">
    <property type="entry name" value="RVT_1"/>
    <property type="match status" value="1"/>
</dbReference>
<dbReference type="InterPro" id="IPR000477">
    <property type="entry name" value="RT_dom"/>
</dbReference>
<dbReference type="Gene3D" id="3.60.10.10">
    <property type="entry name" value="Endonuclease/exonuclease/phosphatase"/>
    <property type="match status" value="1"/>
</dbReference>
<accession>A0A0Q9WVM4</accession>
<dbReference type="eggNOG" id="ENOG502RTKP">
    <property type="taxonomic scope" value="Eukaryota"/>
</dbReference>
<protein>
    <recommendedName>
        <fullName evidence="3">Reverse transcriptase domain-containing protein</fullName>
    </recommendedName>
</protein>
<gene>
    <name evidence="4" type="primary">Dwil\GK26988</name>
    <name evidence="4" type="ORF">Dwil_GK26988</name>
</gene>
<organism evidence="4 5">
    <name type="scientific">Drosophila willistoni</name>
    <name type="common">Fruit fly</name>
    <dbReference type="NCBI Taxonomy" id="7260"/>
    <lineage>
        <taxon>Eukaryota</taxon>
        <taxon>Metazoa</taxon>
        <taxon>Ecdysozoa</taxon>
        <taxon>Arthropoda</taxon>
        <taxon>Hexapoda</taxon>
        <taxon>Insecta</taxon>
        <taxon>Pterygota</taxon>
        <taxon>Neoptera</taxon>
        <taxon>Endopterygota</taxon>
        <taxon>Diptera</taxon>
        <taxon>Brachycera</taxon>
        <taxon>Muscomorpha</taxon>
        <taxon>Ephydroidea</taxon>
        <taxon>Drosophilidae</taxon>
        <taxon>Drosophila</taxon>
        <taxon>Sophophora</taxon>
    </lineage>
</organism>
<reference evidence="4 5" key="1">
    <citation type="journal article" date="2007" name="Nature">
        <title>Evolution of genes and genomes on the Drosophila phylogeny.</title>
        <authorList>
            <consortium name="Drosophila 12 Genomes Consortium"/>
            <person name="Clark A.G."/>
            <person name="Eisen M.B."/>
            <person name="Smith D.R."/>
            <person name="Bergman C.M."/>
            <person name="Oliver B."/>
            <person name="Markow T.A."/>
            <person name="Kaufman T.C."/>
            <person name="Kellis M."/>
            <person name="Gelbart W."/>
            <person name="Iyer V.N."/>
            <person name="Pollard D.A."/>
            <person name="Sackton T.B."/>
            <person name="Larracuente A.M."/>
            <person name="Singh N.D."/>
            <person name="Abad J.P."/>
            <person name="Abt D.N."/>
            <person name="Adryan B."/>
            <person name="Aguade M."/>
            <person name="Akashi H."/>
            <person name="Anderson W.W."/>
            <person name="Aquadro C.F."/>
            <person name="Ardell D.H."/>
            <person name="Arguello R."/>
            <person name="Artieri C.G."/>
            <person name="Barbash D.A."/>
            <person name="Barker D."/>
            <person name="Barsanti P."/>
            <person name="Batterham P."/>
            <person name="Batzoglou S."/>
            <person name="Begun D."/>
            <person name="Bhutkar A."/>
            <person name="Blanco E."/>
            <person name="Bosak S.A."/>
            <person name="Bradley R.K."/>
            <person name="Brand A.D."/>
            <person name="Brent M.R."/>
            <person name="Brooks A.N."/>
            <person name="Brown R.H."/>
            <person name="Butlin R.K."/>
            <person name="Caggese C."/>
            <person name="Calvi B.R."/>
            <person name="Bernardo de Carvalho A."/>
            <person name="Caspi A."/>
            <person name="Castrezana S."/>
            <person name="Celniker S.E."/>
            <person name="Chang J.L."/>
            <person name="Chapple C."/>
            <person name="Chatterji S."/>
            <person name="Chinwalla A."/>
            <person name="Civetta A."/>
            <person name="Clifton S.W."/>
            <person name="Comeron J.M."/>
            <person name="Costello J.C."/>
            <person name="Coyne J.A."/>
            <person name="Daub J."/>
            <person name="David R.G."/>
            <person name="Delcher A.L."/>
            <person name="Delehaunty K."/>
            <person name="Do C.B."/>
            <person name="Ebling H."/>
            <person name="Edwards K."/>
            <person name="Eickbush T."/>
            <person name="Evans J.D."/>
            <person name="Filipski A."/>
            <person name="Findeiss S."/>
            <person name="Freyhult E."/>
            <person name="Fulton L."/>
            <person name="Fulton R."/>
            <person name="Garcia A.C."/>
            <person name="Gardiner A."/>
            <person name="Garfield D.A."/>
            <person name="Garvin B.E."/>
            <person name="Gibson G."/>
            <person name="Gilbert D."/>
            <person name="Gnerre S."/>
            <person name="Godfrey J."/>
            <person name="Good R."/>
            <person name="Gotea V."/>
            <person name="Gravely B."/>
            <person name="Greenberg A.J."/>
            <person name="Griffiths-Jones S."/>
            <person name="Gross S."/>
            <person name="Guigo R."/>
            <person name="Gustafson E.A."/>
            <person name="Haerty W."/>
            <person name="Hahn M.W."/>
            <person name="Halligan D.L."/>
            <person name="Halpern A.L."/>
            <person name="Halter G.M."/>
            <person name="Han M.V."/>
            <person name="Heger A."/>
            <person name="Hillier L."/>
            <person name="Hinrichs A.S."/>
            <person name="Holmes I."/>
            <person name="Hoskins R.A."/>
            <person name="Hubisz M.J."/>
            <person name="Hultmark D."/>
            <person name="Huntley M.A."/>
            <person name="Jaffe D.B."/>
            <person name="Jagadeeshan S."/>
            <person name="Jeck W.R."/>
            <person name="Johnson J."/>
            <person name="Jones C.D."/>
            <person name="Jordan W.C."/>
            <person name="Karpen G.H."/>
            <person name="Kataoka E."/>
            <person name="Keightley P.D."/>
            <person name="Kheradpour P."/>
            <person name="Kirkness E.F."/>
            <person name="Koerich L.B."/>
            <person name="Kristiansen K."/>
            <person name="Kudrna D."/>
            <person name="Kulathinal R.J."/>
            <person name="Kumar S."/>
            <person name="Kwok R."/>
            <person name="Lander E."/>
            <person name="Langley C.H."/>
            <person name="Lapoint R."/>
            <person name="Lazzaro B.P."/>
            <person name="Lee S.J."/>
            <person name="Levesque L."/>
            <person name="Li R."/>
            <person name="Lin C.F."/>
            <person name="Lin M.F."/>
            <person name="Lindblad-Toh K."/>
            <person name="Llopart A."/>
            <person name="Long M."/>
            <person name="Low L."/>
            <person name="Lozovsky E."/>
            <person name="Lu J."/>
            <person name="Luo M."/>
            <person name="Machado C.A."/>
            <person name="Makalowski W."/>
            <person name="Marzo M."/>
            <person name="Matsuda M."/>
            <person name="Matzkin L."/>
            <person name="McAllister B."/>
            <person name="McBride C.S."/>
            <person name="McKernan B."/>
            <person name="McKernan K."/>
            <person name="Mendez-Lago M."/>
            <person name="Minx P."/>
            <person name="Mollenhauer M.U."/>
            <person name="Montooth K."/>
            <person name="Mount S.M."/>
            <person name="Mu X."/>
            <person name="Myers E."/>
            <person name="Negre B."/>
            <person name="Newfeld S."/>
            <person name="Nielsen R."/>
            <person name="Noor M.A."/>
            <person name="O'Grady P."/>
            <person name="Pachter L."/>
            <person name="Papaceit M."/>
            <person name="Parisi M.J."/>
            <person name="Parisi M."/>
            <person name="Parts L."/>
            <person name="Pedersen J.S."/>
            <person name="Pesole G."/>
            <person name="Phillippy A.M."/>
            <person name="Ponting C.P."/>
            <person name="Pop M."/>
            <person name="Porcelli D."/>
            <person name="Powell J.R."/>
            <person name="Prohaska S."/>
            <person name="Pruitt K."/>
            <person name="Puig M."/>
            <person name="Quesneville H."/>
            <person name="Ram K.R."/>
            <person name="Rand D."/>
            <person name="Rasmussen M.D."/>
            <person name="Reed L.K."/>
            <person name="Reenan R."/>
            <person name="Reily A."/>
            <person name="Remington K.A."/>
            <person name="Rieger T.T."/>
            <person name="Ritchie M.G."/>
            <person name="Robin C."/>
            <person name="Rogers Y.H."/>
            <person name="Rohde C."/>
            <person name="Rozas J."/>
            <person name="Rubenfield M.J."/>
            <person name="Ruiz A."/>
            <person name="Russo S."/>
            <person name="Salzberg S.L."/>
            <person name="Sanchez-Gracia A."/>
            <person name="Saranga D.J."/>
            <person name="Sato H."/>
            <person name="Schaeffer S.W."/>
            <person name="Schatz M.C."/>
            <person name="Schlenke T."/>
            <person name="Schwartz R."/>
            <person name="Segarra C."/>
            <person name="Singh R.S."/>
            <person name="Sirot L."/>
            <person name="Sirota M."/>
            <person name="Sisneros N.B."/>
            <person name="Smith C.D."/>
            <person name="Smith T.F."/>
            <person name="Spieth J."/>
            <person name="Stage D.E."/>
            <person name="Stark A."/>
            <person name="Stephan W."/>
            <person name="Strausberg R.L."/>
            <person name="Strempel S."/>
            <person name="Sturgill D."/>
            <person name="Sutton G."/>
            <person name="Sutton G.G."/>
            <person name="Tao W."/>
            <person name="Teichmann S."/>
            <person name="Tobari Y.N."/>
            <person name="Tomimura Y."/>
            <person name="Tsolas J.M."/>
            <person name="Valente V.L."/>
            <person name="Venter E."/>
            <person name="Venter J.C."/>
            <person name="Vicario S."/>
            <person name="Vieira F.G."/>
            <person name="Vilella A.J."/>
            <person name="Villasante A."/>
            <person name="Walenz B."/>
            <person name="Wang J."/>
            <person name="Wasserman M."/>
            <person name="Watts T."/>
            <person name="Wilson D."/>
            <person name="Wilson R.K."/>
            <person name="Wing R.A."/>
            <person name="Wolfner M.F."/>
            <person name="Wong A."/>
            <person name="Wong G.K."/>
            <person name="Wu C.I."/>
            <person name="Wu G."/>
            <person name="Yamamoto D."/>
            <person name="Yang H.P."/>
            <person name="Yang S.P."/>
            <person name="Yorke J.A."/>
            <person name="Yoshida K."/>
            <person name="Zdobnov E."/>
            <person name="Zhang P."/>
            <person name="Zhang Y."/>
            <person name="Zimin A.V."/>
            <person name="Baldwin J."/>
            <person name="Abdouelleil A."/>
            <person name="Abdulkadir J."/>
            <person name="Abebe A."/>
            <person name="Abera B."/>
            <person name="Abreu J."/>
            <person name="Acer S.C."/>
            <person name="Aftuck L."/>
            <person name="Alexander A."/>
            <person name="An P."/>
            <person name="Anderson E."/>
            <person name="Anderson S."/>
            <person name="Arachi H."/>
            <person name="Azer M."/>
            <person name="Bachantsang P."/>
            <person name="Barry A."/>
            <person name="Bayul T."/>
            <person name="Berlin A."/>
            <person name="Bessette D."/>
            <person name="Bloom T."/>
            <person name="Blye J."/>
            <person name="Boguslavskiy L."/>
            <person name="Bonnet C."/>
            <person name="Boukhgalter B."/>
            <person name="Bourzgui I."/>
            <person name="Brown A."/>
            <person name="Cahill P."/>
            <person name="Channer S."/>
            <person name="Cheshatsang Y."/>
            <person name="Chuda L."/>
            <person name="Citroen M."/>
            <person name="Collymore A."/>
            <person name="Cooke P."/>
            <person name="Costello M."/>
            <person name="D'Aco K."/>
            <person name="Daza R."/>
            <person name="De Haan G."/>
            <person name="DeGray S."/>
            <person name="DeMaso C."/>
            <person name="Dhargay N."/>
            <person name="Dooley K."/>
            <person name="Dooley E."/>
            <person name="Doricent M."/>
            <person name="Dorje P."/>
            <person name="Dorjee K."/>
            <person name="Dupes A."/>
            <person name="Elong R."/>
            <person name="Falk J."/>
            <person name="Farina A."/>
            <person name="Faro S."/>
            <person name="Ferguson D."/>
            <person name="Fisher S."/>
            <person name="Foley C.D."/>
            <person name="Franke A."/>
            <person name="Friedrich D."/>
            <person name="Gadbois L."/>
            <person name="Gearin G."/>
            <person name="Gearin C.R."/>
            <person name="Giannoukos G."/>
            <person name="Goode T."/>
            <person name="Graham J."/>
            <person name="Grandbois E."/>
            <person name="Grewal S."/>
            <person name="Gyaltsen K."/>
            <person name="Hafez N."/>
            <person name="Hagos B."/>
            <person name="Hall J."/>
            <person name="Henson C."/>
            <person name="Hollinger A."/>
            <person name="Honan T."/>
            <person name="Huard M.D."/>
            <person name="Hughes L."/>
            <person name="Hurhula B."/>
            <person name="Husby M.E."/>
            <person name="Kamat A."/>
            <person name="Kanga B."/>
            <person name="Kashin S."/>
            <person name="Khazanovich D."/>
            <person name="Kisner P."/>
            <person name="Lance K."/>
            <person name="Lara M."/>
            <person name="Lee W."/>
            <person name="Lennon N."/>
            <person name="Letendre F."/>
            <person name="LeVine R."/>
            <person name="Lipovsky A."/>
            <person name="Liu X."/>
            <person name="Liu J."/>
            <person name="Liu S."/>
            <person name="Lokyitsang T."/>
            <person name="Lokyitsang Y."/>
            <person name="Lubonja R."/>
            <person name="Lui A."/>
            <person name="MacDonald P."/>
            <person name="Magnisalis V."/>
            <person name="Maru K."/>
            <person name="Matthews C."/>
            <person name="McCusker W."/>
            <person name="McDonough S."/>
            <person name="Mehta T."/>
            <person name="Meldrim J."/>
            <person name="Meneus L."/>
            <person name="Mihai O."/>
            <person name="Mihalev A."/>
            <person name="Mihova T."/>
            <person name="Mittelman R."/>
            <person name="Mlenga V."/>
            <person name="Montmayeur A."/>
            <person name="Mulrain L."/>
            <person name="Navidi A."/>
            <person name="Naylor J."/>
            <person name="Negash T."/>
            <person name="Nguyen T."/>
            <person name="Nguyen N."/>
            <person name="Nicol R."/>
            <person name="Norbu C."/>
            <person name="Norbu N."/>
            <person name="Novod N."/>
            <person name="O'Neill B."/>
            <person name="Osman S."/>
            <person name="Markiewicz E."/>
            <person name="Oyono O.L."/>
            <person name="Patti C."/>
            <person name="Phunkhang P."/>
            <person name="Pierre F."/>
            <person name="Priest M."/>
            <person name="Raghuraman S."/>
            <person name="Rege F."/>
            <person name="Reyes R."/>
            <person name="Rise C."/>
            <person name="Rogov P."/>
            <person name="Ross K."/>
            <person name="Ryan E."/>
            <person name="Settipalli S."/>
            <person name="Shea T."/>
            <person name="Sherpa N."/>
            <person name="Shi L."/>
            <person name="Shih D."/>
            <person name="Sparrow T."/>
            <person name="Spaulding J."/>
            <person name="Stalker J."/>
            <person name="Stange-Thomann N."/>
            <person name="Stavropoulos S."/>
            <person name="Stone C."/>
            <person name="Strader C."/>
            <person name="Tesfaye S."/>
            <person name="Thomson T."/>
            <person name="Thoulutsang Y."/>
            <person name="Thoulutsang D."/>
            <person name="Topham K."/>
            <person name="Topping I."/>
            <person name="Tsamla T."/>
            <person name="Vassiliev H."/>
            <person name="Vo A."/>
            <person name="Wangchuk T."/>
            <person name="Wangdi T."/>
            <person name="Weiand M."/>
            <person name="Wilkinson J."/>
            <person name="Wilson A."/>
            <person name="Yadav S."/>
            <person name="Young G."/>
            <person name="Yu Q."/>
            <person name="Zembek L."/>
            <person name="Zhong D."/>
            <person name="Zimmer A."/>
            <person name="Zwirko Z."/>
            <person name="Jaffe D.B."/>
            <person name="Alvarez P."/>
            <person name="Brockman W."/>
            <person name="Butler J."/>
            <person name="Chin C."/>
            <person name="Gnerre S."/>
            <person name="Grabherr M."/>
            <person name="Kleber M."/>
            <person name="Mauceli E."/>
            <person name="MacCallum I."/>
        </authorList>
    </citation>
    <scope>NUCLEOTIDE SEQUENCE [LARGE SCALE GENOMIC DNA]</scope>
    <source>
        <strain evidence="5">Tucson 14030-0811.24</strain>
    </source>
</reference>
<dbReference type="PROSITE" id="PS50878">
    <property type="entry name" value="RT_POL"/>
    <property type="match status" value="1"/>
</dbReference>
<proteinExistence type="predicted"/>
<dbReference type="InParanoid" id="A0A0Q9WVM4"/>
<feature type="domain" description="Reverse transcriptase" evidence="3">
    <location>
        <begin position="426"/>
        <end position="679"/>
    </location>
</feature>
<evidence type="ECO:0000256" key="1">
    <source>
        <dbReference type="SAM" id="Coils"/>
    </source>
</evidence>
<feature type="coiled-coil region" evidence="1">
    <location>
        <begin position="266"/>
        <end position="293"/>
    </location>
</feature>
<dbReference type="SUPFAM" id="SSF56672">
    <property type="entry name" value="DNA/RNA polymerases"/>
    <property type="match status" value="1"/>
</dbReference>
<dbReference type="PANTHER" id="PTHR47027:SF20">
    <property type="entry name" value="REVERSE TRANSCRIPTASE-LIKE PROTEIN WITH RNA-DIRECTED DNA POLYMERASE DOMAIN"/>
    <property type="match status" value="1"/>
</dbReference>
<dbReference type="AlphaFoldDB" id="A0A0Q9WVM4"/>
<keyword evidence="1" id="KW-0175">Coiled coil</keyword>
<dbReference type="STRING" id="7260.A0A0Q9WVM4"/>
<dbReference type="PANTHER" id="PTHR47027">
    <property type="entry name" value="REVERSE TRANSCRIPTASE DOMAIN-CONTAINING PROTEIN"/>
    <property type="match status" value="1"/>
</dbReference>
<dbReference type="Proteomes" id="UP000007798">
    <property type="component" value="Unassembled WGS sequence"/>
</dbReference>
<evidence type="ECO:0000313" key="5">
    <source>
        <dbReference type="Proteomes" id="UP000007798"/>
    </source>
</evidence>
<dbReference type="OrthoDB" id="7834518at2759"/>
<evidence type="ECO:0000259" key="3">
    <source>
        <dbReference type="PROSITE" id="PS50878"/>
    </source>
</evidence>
<dbReference type="SUPFAM" id="SSF56219">
    <property type="entry name" value="DNase I-like"/>
    <property type="match status" value="1"/>
</dbReference>
<dbReference type="InterPro" id="IPR043502">
    <property type="entry name" value="DNA/RNA_pol_sf"/>
</dbReference>
<sequence length="836" mass="95724">MCKLRIKGRFFNFSIINVHSPHSGSTDDDKDAFYAQLEREYDSCPSHDVKIIIGDLNAQVGQEEEFRPTIGKFSAHRLTNENGLRLIDFAASKNMAIRSTYFQHSLPYRYTWRSPQQTESQIDHVLIDGRHFSDIIDVRTYRGANIDSDHYLVMVKLRPKLSVVNNVRYRRPPRYDLERLKQPDVAAAYAQQLEAALPEEGELDEAPLEDCWRTVKAAINDAAESNVGYVGRSRRNDWFDEECQEVLKEKNAARAVMLQQGTRQNVERYKRKRQQQTRLFREKKRRLEETECEEMEQLCRSQETRRFYQKLNASRNGFVPRAEMCRDKDGSILTDEREVIERWKQHFDEHLNGAESTGNEGRDNGGNAFVSTAEDGNQPAPTLREVKDAIHQLKNNKAAGKDGIGAELIKMGPERLAICLHRLIGTIWETEQLPEEWKEGVICPIYKKGDKLDCENFRAITILNAAYKVLSQIIFRRLSPVVNEFVGSYQAGFVDGRSTTDQIFTVRQILQKCREYQVPTHHLFIDFKAAYDSIDRVELWKIMDENSFPGKLTRLIRATMEGVQNCVKVSGEHSSSFGSHRGLRQGDGLSCLLFNIALEGVMRRAGLNSRGTIFTRSSQFVCFADDMDIVGRTFEKVADLYTRLKREAAKVGLVVNAAKTKYMLAGGAERDRARLGSSVTIDGDTFEVVDEFVYLGSLLTADNNVSREIRRRIISGSRAYYGLQKKLRSKKIHARTKCTMYKTLIRPVVLYGHETWTMLEEDLQALGVFERRVLRTIFGGVQENGVWRRRMNHELAQLYGEPSIQKVAKAGRIRWAGHVARMPDSNPAKMVFASDP</sequence>
<feature type="non-terminal residue" evidence="4">
    <location>
        <position position="836"/>
    </location>
</feature>
<dbReference type="EMBL" id="CH963259">
    <property type="protein sequence ID" value="KRF97428.1"/>
    <property type="molecule type" value="Genomic_DNA"/>
</dbReference>
<name>A0A0Q9WVM4_DROWI</name>
<dbReference type="CDD" id="cd01650">
    <property type="entry name" value="RT_nLTR_like"/>
    <property type="match status" value="1"/>
</dbReference>